<keyword evidence="3" id="KW-1185">Reference proteome</keyword>
<sequence>MSGSIYPATTSKNTAHYCNHCSYKVQDHTFALTTITTIQITIAAIGLWLPCRFGLYISSLNFYANTFWVAGPTLAFSIISSIINANDKPDSNWAWFHIITGTVCSFCTFAGLITLGFAFFDMVTLIGPNSNLKCSTNVGSSGLTQVTLPALMANAGQIIIYIYYAFAIKEIMAPNFKQEATSVDI</sequence>
<dbReference type="CTD" id="6754727"/>
<dbReference type="KEGG" id="tad:TRIADDRAFT_57761"/>
<accession>B3S0C2</accession>
<feature type="transmembrane region" description="Helical" evidence="1">
    <location>
        <begin position="95"/>
        <end position="120"/>
    </location>
</feature>
<reference evidence="2 3" key="1">
    <citation type="journal article" date="2008" name="Nature">
        <title>The Trichoplax genome and the nature of placozoans.</title>
        <authorList>
            <person name="Srivastava M."/>
            <person name="Begovic E."/>
            <person name="Chapman J."/>
            <person name="Putnam N.H."/>
            <person name="Hellsten U."/>
            <person name="Kawashima T."/>
            <person name="Kuo A."/>
            <person name="Mitros T."/>
            <person name="Salamov A."/>
            <person name="Carpenter M.L."/>
            <person name="Signorovitch A.Y."/>
            <person name="Moreno M.A."/>
            <person name="Kamm K."/>
            <person name="Grimwood J."/>
            <person name="Schmutz J."/>
            <person name="Shapiro H."/>
            <person name="Grigoriev I.V."/>
            <person name="Buss L.W."/>
            <person name="Schierwater B."/>
            <person name="Dellaporta S.L."/>
            <person name="Rokhsar D.S."/>
        </authorList>
    </citation>
    <scope>NUCLEOTIDE SEQUENCE [LARGE SCALE GENOMIC DNA]</scope>
    <source>
        <strain evidence="2 3">Grell-BS-1999</strain>
    </source>
</reference>
<feature type="transmembrane region" description="Helical" evidence="1">
    <location>
        <begin position="30"/>
        <end position="50"/>
    </location>
</feature>
<dbReference type="AlphaFoldDB" id="B3S0C2"/>
<evidence type="ECO:0000313" key="3">
    <source>
        <dbReference type="Proteomes" id="UP000009022"/>
    </source>
</evidence>
<protein>
    <submittedName>
        <fullName evidence="2">Uncharacterized protein</fullName>
    </submittedName>
</protein>
<keyword evidence="1" id="KW-1133">Transmembrane helix</keyword>
<dbReference type="RefSeq" id="XP_002113515.1">
    <property type="nucleotide sequence ID" value="XM_002113479.1"/>
</dbReference>
<feature type="transmembrane region" description="Helical" evidence="1">
    <location>
        <begin position="62"/>
        <end position="83"/>
    </location>
</feature>
<dbReference type="GeneID" id="6754727"/>
<dbReference type="InParanoid" id="B3S0C2"/>
<proteinExistence type="predicted"/>
<keyword evidence="1" id="KW-0472">Membrane</keyword>
<gene>
    <name evidence="2" type="ORF">TRIADDRAFT_57761</name>
</gene>
<dbReference type="Proteomes" id="UP000009022">
    <property type="component" value="Unassembled WGS sequence"/>
</dbReference>
<organism evidence="2 3">
    <name type="scientific">Trichoplax adhaerens</name>
    <name type="common">Trichoplax reptans</name>
    <dbReference type="NCBI Taxonomy" id="10228"/>
    <lineage>
        <taxon>Eukaryota</taxon>
        <taxon>Metazoa</taxon>
        <taxon>Placozoa</taxon>
        <taxon>Uniplacotomia</taxon>
        <taxon>Trichoplacea</taxon>
        <taxon>Trichoplacidae</taxon>
        <taxon>Trichoplax</taxon>
    </lineage>
</organism>
<name>B3S0C2_TRIAD</name>
<dbReference type="PhylomeDB" id="B3S0C2"/>
<dbReference type="HOGENOM" id="CLU_1463149_0_0_1"/>
<evidence type="ECO:0000256" key="1">
    <source>
        <dbReference type="SAM" id="Phobius"/>
    </source>
</evidence>
<evidence type="ECO:0000313" key="2">
    <source>
        <dbReference type="EMBL" id="EDV23989.1"/>
    </source>
</evidence>
<keyword evidence="1" id="KW-0812">Transmembrane</keyword>
<dbReference type="EMBL" id="DS985246">
    <property type="protein sequence ID" value="EDV23989.1"/>
    <property type="molecule type" value="Genomic_DNA"/>
</dbReference>